<feature type="region of interest" description="Disordered" evidence="1">
    <location>
        <begin position="31"/>
        <end position="61"/>
    </location>
</feature>
<evidence type="ECO:0000313" key="3">
    <source>
        <dbReference type="Proteomes" id="UP000279236"/>
    </source>
</evidence>
<dbReference type="AlphaFoldDB" id="A0A427XIB7"/>
<evidence type="ECO:0000256" key="1">
    <source>
        <dbReference type="SAM" id="MobiDB-lite"/>
    </source>
</evidence>
<dbReference type="Proteomes" id="UP000279236">
    <property type="component" value="Unassembled WGS sequence"/>
</dbReference>
<feature type="compositionally biased region" description="Basic residues" evidence="1">
    <location>
        <begin position="198"/>
        <end position="220"/>
    </location>
</feature>
<keyword evidence="3" id="KW-1185">Reference proteome</keyword>
<proteinExistence type="predicted"/>
<sequence>MESPPLPELAYTVTGIFTVWSAVKALDLARPPAPPPVHSPASSPSAPSPSPTPSPCTTGHYGSSLPSPAMLGAMHSLLNKDDTYWTVTYKILRSAPRWVASFDKIKAKMDKFEQGRNRLEVSVCEAYTPQALTEWGILVNEKRRKLLAWTSEDVLEAGGEEGTAEVASAGSVHEGEVAGSDADDGSVAETEELAPAVKRGKAKDKRKRAKGKGKKGRRARMPIVDSGSSTEVDDVGDVSLQLDLVGESETLPVHDTPAAQLDPVTDHLEPTLDGSNADLVPMMVAFTPIDGSPLTAPTSPTVPATTASEPIPPHVDAIPTLNDQARNGSQPQSPQLLETTNFSVPPSIDELQAANDPMYAAERRLTEEWRMQSDAALDAALEATLNDLQARWDATRLQAETLRQDGLHRLHLEEQLIRFLVHFMKTVSRQVELVEGCEREMARIITVERYRSDRERQEEEEAGKEEE</sequence>
<dbReference type="RefSeq" id="XP_028473735.1">
    <property type="nucleotide sequence ID" value="XM_028618057.1"/>
</dbReference>
<reference evidence="2 3" key="1">
    <citation type="submission" date="2018-11" db="EMBL/GenBank/DDBJ databases">
        <title>Genome sequence of Apiotrichum porosum DSM 27194.</title>
        <authorList>
            <person name="Aliyu H."/>
            <person name="Gorte O."/>
            <person name="Ochsenreither K."/>
        </authorList>
    </citation>
    <scope>NUCLEOTIDE SEQUENCE [LARGE SCALE GENOMIC DNA]</scope>
    <source>
        <strain evidence="2 3">DSM 27194</strain>
    </source>
</reference>
<evidence type="ECO:0000313" key="2">
    <source>
        <dbReference type="EMBL" id="RSH78588.1"/>
    </source>
</evidence>
<dbReference type="EMBL" id="RSCE01000012">
    <property type="protein sequence ID" value="RSH78588.1"/>
    <property type="molecule type" value="Genomic_DNA"/>
</dbReference>
<dbReference type="GeneID" id="39586859"/>
<organism evidence="2 3">
    <name type="scientific">Apiotrichum porosum</name>
    <dbReference type="NCBI Taxonomy" id="105984"/>
    <lineage>
        <taxon>Eukaryota</taxon>
        <taxon>Fungi</taxon>
        <taxon>Dikarya</taxon>
        <taxon>Basidiomycota</taxon>
        <taxon>Agaricomycotina</taxon>
        <taxon>Tremellomycetes</taxon>
        <taxon>Trichosporonales</taxon>
        <taxon>Trichosporonaceae</taxon>
        <taxon>Apiotrichum</taxon>
    </lineage>
</organism>
<protein>
    <submittedName>
        <fullName evidence="2">Uncharacterized protein</fullName>
    </submittedName>
</protein>
<comment type="caution">
    <text evidence="2">The sequence shown here is derived from an EMBL/GenBank/DDBJ whole genome shotgun (WGS) entry which is preliminary data.</text>
</comment>
<feature type="region of interest" description="Disordered" evidence="1">
    <location>
        <begin position="158"/>
        <end position="221"/>
    </location>
</feature>
<feature type="compositionally biased region" description="Acidic residues" evidence="1">
    <location>
        <begin position="181"/>
        <end position="192"/>
    </location>
</feature>
<gene>
    <name evidence="2" type="ORF">EHS24_002316</name>
</gene>
<accession>A0A427XIB7</accession>
<name>A0A427XIB7_9TREE</name>